<evidence type="ECO:0000313" key="3">
    <source>
        <dbReference type="EMBL" id="CAE8656704.1"/>
    </source>
</evidence>
<dbReference type="Proteomes" id="UP000626109">
    <property type="component" value="Unassembled WGS sequence"/>
</dbReference>
<feature type="region of interest" description="Disordered" evidence="1">
    <location>
        <begin position="1"/>
        <end position="23"/>
    </location>
</feature>
<dbReference type="InterPro" id="IPR041677">
    <property type="entry name" value="DNA2/NAM7_AAA_11"/>
</dbReference>
<dbReference type="EMBL" id="CAJNNW010014512">
    <property type="protein sequence ID" value="CAE8656704.1"/>
    <property type="molecule type" value="Genomic_DNA"/>
</dbReference>
<gene>
    <name evidence="3" type="ORF">PGLA2088_LOCUS12340</name>
</gene>
<feature type="domain" description="DNA2/NAM7 helicase helicase" evidence="2">
    <location>
        <begin position="143"/>
        <end position="213"/>
    </location>
</feature>
<dbReference type="GO" id="GO:0043139">
    <property type="term" value="F:5'-3' DNA helicase activity"/>
    <property type="evidence" value="ECO:0007669"/>
    <property type="project" value="TreeGrafter"/>
</dbReference>
<comment type="caution">
    <text evidence="3">The sequence shown here is derived from an EMBL/GenBank/DDBJ whole genome shotgun (WGS) entry which is preliminary data.</text>
</comment>
<sequence length="235" mass="25204">AQEVEQMTRFLRESSESLPESPGLAKLNASQRQAIADALNQKLTVIQGPPGTGKTHVSTQLIRTWVDLGIRPILVTSHNNVAVDNIAESAKKCGINVVRVGRTERISETLETCSISNMAADLVQAQPWRFEKQPSEKGKVGLAKKQILKSADVVCVTTIASASGVLKDTTFEAILMDEAAQATEPSTLVPIAHCKAKRLVLVGDHCQLPANTSSLEAETRGLTLSLFGRLVAQGL</sequence>
<dbReference type="InterPro" id="IPR027417">
    <property type="entry name" value="P-loop_NTPase"/>
</dbReference>
<dbReference type="PANTHER" id="PTHR43788">
    <property type="entry name" value="DNA2/NAM7 HELICASE FAMILY MEMBER"/>
    <property type="match status" value="1"/>
</dbReference>
<dbReference type="Gene3D" id="3.40.50.300">
    <property type="entry name" value="P-loop containing nucleotide triphosphate hydrolases"/>
    <property type="match status" value="1"/>
</dbReference>
<dbReference type="AlphaFoldDB" id="A0A813INA8"/>
<dbReference type="SUPFAM" id="SSF52540">
    <property type="entry name" value="P-loop containing nucleoside triphosphate hydrolases"/>
    <property type="match status" value="1"/>
</dbReference>
<protein>
    <recommendedName>
        <fullName evidence="2">DNA2/NAM7 helicase helicase domain-containing protein</fullName>
    </recommendedName>
</protein>
<dbReference type="InterPro" id="IPR050534">
    <property type="entry name" value="Coronavir_polyprotein_1ab"/>
</dbReference>
<proteinExistence type="predicted"/>
<feature type="domain" description="DNA2/NAM7 helicase helicase" evidence="2">
    <location>
        <begin position="26"/>
        <end position="125"/>
    </location>
</feature>
<evidence type="ECO:0000256" key="1">
    <source>
        <dbReference type="SAM" id="MobiDB-lite"/>
    </source>
</evidence>
<reference evidence="3" key="1">
    <citation type="submission" date="2021-02" db="EMBL/GenBank/DDBJ databases">
        <authorList>
            <person name="Dougan E. K."/>
            <person name="Rhodes N."/>
            <person name="Thang M."/>
            <person name="Chan C."/>
        </authorList>
    </citation>
    <scope>NUCLEOTIDE SEQUENCE</scope>
</reference>
<accession>A0A813INA8</accession>
<evidence type="ECO:0000313" key="4">
    <source>
        <dbReference type="Proteomes" id="UP000626109"/>
    </source>
</evidence>
<dbReference type="PANTHER" id="PTHR43788:SF8">
    <property type="entry name" value="DNA-BINDING PROTEIN SMUBP-2"/>
    <property type="match status" value="1"/>
</dbReference>
<organism evidence="3 4">
    <name type="scientific">Polarella glacialis</name>
    <name type="common">Dinoflagellate</name>
    <dbReference type="NCBI Taxonomy" id="89957"/>
    <lineage>
        <taxon>Eukaryota</taxon>
        <taxon>Sar</taxon>
        <taxon>Alveolata</taxon>
        <taxon>Dinophyceae</taxon>
        <taxon>Suessiales</taxon>
        <taxon>Suessiaceae</taxon>
        <taxon>Polarella</taxon>
    </lineage>
</organism>
<dbReference type="Pfam" id="PF13086">
    <property type="entry name" value="AAA_11"/>
    <property type="match status" value="2"/>
</dbReference>
<feature type="non-terminal residue" evidence="3">
    <location>
        <position position="235"/>
    </location>
</feature>
<name>A0A813INA8_POLGL</name>
<evidence type="ECO:0000259" key="2">
    <source>
        <dbReference type="Pfam" id="PF13086"/>
    </source>
</evidence>
<feature type="non-terminal residue" evidence="3">
    <location>
        <position position="1"/>
    </location>
</feature>